<protein>
    <submittedName>
        <fullName evidence="3">Histidine kinase</fullName>
    </submittedName>
</protein>
<accession>A0A7W2IMY4</accession>
<sequence>MKQTTIPLFARIRWYWPAQLAGWCCVPLFFLAYAIDGKINAAFLAICWWGAGSGLLLSDLWHRLLKHRYLHDGMANWRAVGIAVLLLGVLNVGVQTLGFALIQPFGPLHGNSLGWLPQALMFWWGMHLGWNIIYATVLALRRAHRFEEATLRLQILAKDAELRALQAQVNPHFFFNSMNSVRALVFADPPAAADMIDQLTSLMRYTLQAGQSSTVALASEMAAVENYLAIEKIRFEQRMRVNVTLARGLEQVPVPPMAVQTLVENAVKYGVEARADGSDIHITGHRHADTVLIEIANQGAIVPFTNSTQVGLRNTRQRLQLALGPNADLDLSERDGWVRATLSLPVAA</sequence>
<feature type="transmembrane region" description="Helical" evidence="1">
    <location>
        <begin position="12"/>
        <end position="35"/>
    </location>
</feature>
<comment type="caution">
    <text evidence="3">The sequence shown here is derived from an EMBL/GenBank/DDBJ whole genome shotgun (WGS) entry which is preliminary data.</text>
</comment>
<feature type="transmembrane region" description="Helical" evidence="1">
    <location>
        <begin position="122"/>
        <end position="140"/>
    </location>
</feature>
<evidence type="ECO:0000256" key="1">
    <source>
        <dbReference type="SAM" id="Phobius"/>
    </source>
</evidence>
<dbReference type="InterPro" id="IPR010559">
    <property type="entry name" value="Sig_transdc_His_kin_internal"/>
</dbReference>
<feature type="domain" description="Signal transduction histidine kinase internal region" evidence="2">
    <location>
        <begin position="160"/>
        <end position="238"/>
    </location>
</feature>
<dbReference type="InterPro" id="IPR050640">
    <property type="entry name" value="Bact_2-comp_sensor_kinase"/>
</dbReference>
<dbReference type="Gene3D" id="3.30.565.10">
    <property type="entry name" value="Histidine kinase-like ATPase, C-terminal domain"/>
    <property type="match status" value="1"/>
</dbReference>
<dbReference type="AlphaFoldDB" id="A0A7W2IMY4"/>
<feature type="transmembrane region" description="Helical" evidence="1">
    <location>
        <begin position="79"/>
        <end position="102"/>
    </location>
</feature>
<keyword evidence="1" id="KW-1133">Transmembrane helix</keyword>
<name>A0A7W2IMY4_9BURK</name>
<keyword evidence="4" id="KW-1185">Reference proteome</keyword>
<dbReference type="RefSeq" id="WP_182156910.1">
    <property type="nucleotide sequence ID" value="NZ_JACEZU010000014.1"/>
</dbReference>
<evidence type="ECO:0000313" key="3">
    <source>
        <dbReference type="EMBL" id="MBA5690124.1"/>
    </source>
</evidence>
<dbReference type="PANTHER" id="PTHR34220:SF7">
    <property type="entry name" value="SENSOR HISTIDINE KINASE YPDA"/>
    <property type="match status" value="1"/>
</dbReference>
<dbReference type="Pfam" id="PF06580">
    <property type="entry name" value="His_kinase"/>
    <property type="match status" value="1"/>
</dbReference>
<proteinExistence type="predicted"/>
<evidence type="ECO:0000259" key="2">
    <source>
        <dbReference type="Pfam" id="PF06580"/>
    </source>
</evidence>
<keyword evidence="3" id="KW-0418">Kinase</keyword>
<organism evidence="3 4">
    <name type="scientific">Rugamonas apoptosis</name>
    <dbReference type="NCBI Taxonomy" id="2758570"/>
    <lineage>
        <taxon>Bacteria</taxon>
        <taxon>Pseudomonadati</taxon>
        <taxon>Pseudomonadota</taxon>
        <taxon>Betaproteobacteria</taxon>
        <taxon>Burkholderiales</taxon>
        <taxon>Oxalobacteraceae</taxon>
        <taxon>Telluria group</taxon>
        <taxon>Rugamonas</taxon>
    </lineage>
</organism>
<dbReference type="InterPro" id="IPR036890">
    <property type="entry name" value="HATPase_C_sf"/>
</dbReference>
<keyword evidence="3" id="KW-0808">Transferase</keyword>
<feature type="transmembrane region" description="Helical" evidence="1">
    <location>
        <begin position="41"/>
        <end position="58"/>
    </location>
</feature>
<dbReference type="GO" id="GO:0016020">
    <property type="term" value="C:membrane"/>
    <property type="evidence" value="ECO:0007669"/>
    <property type="project" value="InterPro"/>
</dbReference>
<dbReference type="SUPFAM" id="SSF55874">
    <property type="entry name" value="ATPase domain of HSP90 chaperone/DNA topoisomerase II/histidine kinase"/>
    <property type="match status" value="1"/>
</dbReference>
<dbReference type="PANTHER" id="PTHR34220">
    <property type="entry name" value="SENSOR HISTIDINE KINASE YPDA"/>
    <property type="match status" value="1"/>
</dbReference>
<evidence type="ECO:0000313" key="4">
    <source>
        <dbReference type="Proteomes" id="UP000573499"/>
    </source>
</evidence>
<dbReference type="EMBL" id="JACEZU010000014">
    <property type="protein sequence ID" value="MBA5690124.1"/>
    <property type="molecule type" value="Genomic_DNA"/>
</dbReference>
<gene>
    <name evidence="3" type="ORF">H3H39_24045</name>
</gene>
<dbReference type="GO" id="GO:0000155">
    <property type="term" value="F:phosphorelay sensor kinase activity"/>
    <property type="evidence" value="ECO:0007669"/>
    <property type="project" value="InterPro"/>
</dbReference>
<dbReference type="Proteomes" id="UP000573499">
    <property type="component" value="Unassembled WGS sequence"/>
</dbReference>
<reference evidence="3 4" key="1">
    <citation type="submission" date="2020-07" db="EMBL/GenBank/DDBJ databases">
        <title>Novel species isolated from subtropical streams in China.</title>
        <authorList>
            <person name="Lu H."/>
        </authorList>
    </citation>
    <scope>NUCLEOTIDE SEQUENCE [LARGE SCALE GENOMIC DNA]</scope>
    <source>
        <strain evidence="3 4">LX47W</strain>
    </source>
</reference>
<keyword evidence="1" id="KW-0812">Transmembrane</keyword>
<keyword evidence="1" id="KW-0472">Membrane</keyword>